<feature type="signal peptide" evidence="1">
    <location>
        <begin position="1"/>
        <end position="17"/>
    </location>
</feature>
<sequence>MLRTLLVWLSVFPSTSGARVDHAIDLEVDAHERLDTFCGMTSVPSEASDTCQKGDVCCCMVNGSAYLDGCKSPDQCLLDGGECAESLWYPTLASLQAEYRRRVNALGNYGEEPGPDLETADMLSIGGACARPACLTDTTYALCARNRGVVGQWGAILALSVGRREELRAIADKLRVWHWSSHYPASPYRSSVKRFSTYAISPQLKMSPNHCSQDGEAAGSGCCLWNSGKQWGMLISKLNLAKDCSFGRKQCFNLERSRQRFTFTITAPQNSEDLEFRCAQMESKFLNGIKGAEQIYDLKSKHAFLNQFKDWVLYAGEMWFQPKFDKLSDEVKKGGDVRLDDVMVVIDNNSGTMAPGGDSKTRLGVQLLMSMALGVGLDQVQVCQCPFSMKKGMLTWKAAGDACPHNPVFYKGVPVPEGSEAQAMKTQWLETMMSPPWSKNVLLLLKYIQGGRPARRIPGYKEAQNEARTFAIPCDMYEDGTLGANAFCWSGCREPCSATDKLKDDYVFQDTGIHVGGGVVYARNCHVGSQRLCRTVG</sequence>
<dbReference type="EMBL" id="HBFQ01048578">
    <property type="protein sequence ID" value="CAD8860352.1"/>
    <property type="molecule type" value="Transcribed_RNA"/>
</dbReference>
<gene>
    <name evidence="2" type="ORF">NSCI0253_LOCUS34706</name>
</gene>
<evidence type="ECO:0000313" key="2">
    <source>
        <dbReference type="EMBL" id="CAD8860352.1"/>
    </source>
</evidence>
<name>A0A7S1FCS9_NOCSC</name>
<protein>
    <submittedName>
        <fullName evidence="2">Uncharacterized protein</fullName>
    </submittedName>
</protein>
<keyword evidence="1" id="KW-0732">Signal</keyword>
<feature type="chain" id="PRO_5031060229" evidence="1">
    <location>
        <begin position="18"/>
        <end position="537"/>
    </location>
</feature>
<reference evidence="2" key="1">
    <citation type="submission" date="2021-01" db="EMBL/GenBank/DDBJ databases">
        <authorList>
            <person name="Corre E."/>
            <person name="Pelletier E."/>
            <person name="Niang G."/>
            <person name="Scheremetjew M."/>
            <person name="Finn R."/>
            <person name="Kale V."/>
            <person name="Holt S."/>
            <person name="Cochrane G."/>
            <person name="Meng A."/>
            <person name="Brown T."/>
            <person name="Cohen L."/>
        </authorList>
    </citation>
    <scope>NUCLEOTIDE SEQUENCE</scope>
</reference>
<proteinExistence type="predicted"/>
<organism evidence="2">
    <name type="scientific">Noctiluca scintillans</name>
    <name type="common">Sea sparkle</name>
    <name type="synonym">Red tide dinoflagellate</name>
    <dbReference type="NCBI Taxonomy" id="2966"/>
    <lineage>
        <taxon>Eukaryota</taxon>
        <taxon>Sar</taxon>
        <taxon>Alveolata</taxon>
        <taxon>Dinophyceae</taxon>
        <taxon>Noctilucales</taxon>
        <taxon>Noctilucaceae</taxon>
        <taxon>Noctiluca</taxon>
    </lineage>
</organism>
<dbReference type="AlphaFoldDB" id="A0A7S1FCS9"/>
<evidence type="ECO:0000256" key="1">
    <source>
        <dbReference type="SAM" id="SignalP"/>
    </source>
</evidence>
<accession>A0A7S1FCS9</accession>